<name>A0A6A5WD44_9PLEO</name>
<dbReference type="PROSITE" id="PS00463">
    <property type="entry name" value="ZN2_CY6_FUNGAL_1"/>
    <property type="match status" value="1"/>
</dbReference>
<dbReference type="PANTHER" id="PTHR31845">
    <property type="entry name" value="FINGER DOMAIN PROTEIN, PUTATIVE-RELATED"/>
    <property type="match status" value="1"/>
</dbReference>
<keyword evidence="8" id="KW-1185">Reference proteome</keyword>
<organism evidence="7 8">
    <name type="scientific">Amniculicola lignicola CBS 123094</name>
    <dbReference type="NCBI Taxonomy" id="1392246"/>
    <lineage>
        <taxon>Eukaryota</taxon>
        <taxon>Fungi</taxon>
        <taxon>Dikarya</taxon>
        <taxon>Ascomycota</taxon>
        <taxon>Pezizomycotina</taxon>
        <taxon>Dothideomycetes</taxon>
        <taxon>Pleosporomycetidae</taxon>
        <taxon>Pleosporales</taxon>
        <taxon>Amniculicolaceae</taxon>
        <taxon>Amniculicola</taxon>
    </lineage>
</organism>
<dbReference type="PANTHER" id="PTHR31845:SF32">
    <property type="entry name" value="MISCELLANEOUS ZN(II)2CYS6 TRANSCRIPTION FACTOR (EUROFUNG)-RELATED"/>
    <property type="match status" value="1"/>
</dbReference>
<dbReference type="GO" id="GO:0000981">
    <property type="term" value="F:DNA-binding transcription factor activity, RNA polymerase II-specific"/>
    <property type="evidence" value="ECO:0007669"/>
    <property type="project" value="InterPro"/>
</dbReference>
<dbReference type="GO" id="GO:0008270">
    <property type="term" value="F:zinc ion binding"/>
    <property type="evidence" value="ECO:0007669"/>
    <property type="project" value="InterPro"/>
</dbReference>
<evidence type="ECO:0000256" key="5">
    <source>
        <dbReference type="ARBA" id="ARBA00023242"/>
    </source>
</evidence>
<comment type="subcellular location">
    <subcellularLocation>
        <location evidence="1">Nucleus</location>
    </subcellularLocation>
</comment>
<evidence type="ECO:0000313" key="7">
    <source>
        <dbReference type="EMBL" id="KAF1999367.1"/>
    </source>
</evidence>
<evidence type="ECO:0000259" key="6">
    <source>
        <dbReference type="PROSITE" id="PS00463"/>
    </source>
</evidence>
<dbReference type="Proteomes" id="UP000799779">
    <property type="component" value="Unassembled WGS sequence"/>
</dbReference>
<dbReference type="InterPro" id="IPR036864">
    <property type="entry name" value="Zn2-C6_fun-type_DNA-bd_sf"/>
</dbReference>
<gene>
    <name evidence="7" type="ORF">P154DRAFT_230071</name>
</gene>
<evidence type="ECO:0000256" key="2">
    <source>
        <dbReference type="ARBA" id="ARBA00023015"/>
    </source>
</evidence>
<dbReference type="GO" id="GO:0005634">
    <property type="term" value="C:nucleus"/>
    <property type="evidence" value="ECO:0007669"/>
    <property type="project" value="UniProtKB-SubCell"/>
</dbReference>
<feature type="domain" description="Zn(2)-C6 fungal-type" evidence="6">
    <location>
        <begin position="14"/>
        <end position="43"/>
    </location>
</feature>
<dbReference type="InterPro" id="IPR001138">
    <property type="entry name" value="Zn2Cys6_DnaBD"/>
</dbReference>
<dbReference type="AlphaFoldDB" id="A0A6A5WD44"/>
<dbReference type="SUPFAM" id="SSF57701">
    <property type="entry name" value="Zn2/Cys6 DNA-binding domain"/>
    <property type="match status" value="1"/>
</dbReference>
<sequence length="599" mass="66930">MEDGTGIPAAYGHACAGCSRAKNRCVTRAEGGCERCHRLGKECTPAELKRKRGPRKTTLAARRSQLEDKLSDLVSLLQAQHALPPTNDSMPIHEGGLHTGRQGPHDEPVYQTPARMVTPVTMASKSTGYTSPISNIEESSANADLGMDEEQHLHTFRTSHLKCFPLMHLSEDITPIGMEREWPFLWMTIQGISNPCSDAQAETGNQIRNTVATKIIVEGERNLDLLFGLLVYTSWSFYFFRGKPMLGVLTGLIKSVVRDLRLDRPAVDKSLLDGPAAAFTCVKSWTTLEPYSTTVLGTSEGRRALLASFVLTTTISLHTGHRPVAWGPQMDDAILQLTADRQCSGDEVLVAMARISKVSEDASVLMRLGFEYPERLGSTLFPIQLLRGSLEQVRTLLSPEMLQNRTVLSHLYCAEIMIHELALFQIPAVSYSQPLDYTRFEYLHTCLRAIRSSLDNFLVRMETEIRTMNFFPWLQFSHYIQVLQRLSCLQHPGWDRHLVRESVDVIEFLQKVITMMEAAYKDKSSRSDNEAGVCVLERGAAVLKASVPLWVATLEKSNALPVQQNENGAADTVGNMMDDHTLMDFTDDSWFTDVFGSNF</sequence>
<keyword evidence="4" id="KW-0804">Transcription</keyword>
<keyword evidence="2" id="KW-0805">Transcription regulation</keyword>
<evidence type="ECO:0000256" key="1">
    <source>
        <dbReference type="ARBA" id="ARBA00004123"/>
    </source>
</evidence>
<evidence type="ECO:0000313" key="8">
    <source>
        <dbReference type="Proteomes" id="UP000799779"/>
    </source>
</evidence>
<dbReference type="OrthoDB" id="1600564at2759"/>
<dbReference type="EMBL" id="ML977596">
    <property type="protein sequence ID" value="KAF1999367.1"/>
    <property type="molecule type" value="Genomic_DNA"/>
</dbReference>
<reference evidence="7" key="1">
    <citation type="journal article" date="2020" name="Stud. Mycol.">
        <title>101 Dothideomycetes genomes: a test case for predicting lifestyles and emergence of pathogens.</title>
        <authorList>
            <person name="Haridas S."/>
            <person name="Albert R."/>
            <person name="Binder M."/>
            <person name="Bloem J."/>
            <person name="Labutti K."/>
            <person name="Salamov A."/>
            <person name="Andreopoulos B."/>
            <person name="Baker S."/>
            <person name="Barry K."/>
            <person name="Bills G."/>
            <person name="Bluhm B."/>
            <person name="Cannon C."/>
            <person name="Castanera R."/>
            <person name="Culley D."/>
            <person name="Daum C."/>
            <person name="Ezra D."/>
            <person name="Gonzalez J."/>
            <person name="Henrissat B."/>
            <person name="Kuo A."/>
            <person name="Liang C."/>
            <person name="Lipzen A."/>
            <person name="Lutzoni F."/>
            <person name="Magnuson J."/>
            <person name="Mondo S."/>
            <person name="Nolan M."/>
            <person name="Ohm R."/>
            <person name="Pangilinan J."/>
            <person name="Park H.-J."/>
            <person name="Ramirez L."/>
            <person name="Alfaro M."/>
            <person name="Sun H."/>
            <person name="Tritt A."/>
            <person name="Yoshinaga Y."/>
            <person name="Zwiers L.-H."/>
            <person name="Turgeon B."/>
            <person name="Goodwin S."/>
            <person name="Spatafora J."/>
            <person name="Crous P."/>
            <person name="Grigoriev I."/>
        </authorList>
    </citation>
    <scope>NUCLEOTIDE SEQUENCE</scope>
    <source>
        <strain evidence="7">CBS 123094</strain>
    </source>
</reference>
<keyword evidence="5" id="KW-0539">Nucleus</keyword>
<dbReference type="InterPro" id="IPR051089">
    <property type="entry name" value="prtT"/>
</dbReference>
<evidence type="ECO:0000256" key="3">
    <source>
        <dbReference type="ARBA" id="ARBA00023125"/>
    </source>
</evidence>
<dbReference type="GO" id="GO:0000976">
    <property type="term" value="F:transcription cis-regulatory region binding"/>
    <property type="evidence" value="ECO:0007669"/>
    <property type="project" value="TreeGrafter"/>
</dbReference>
<protein>
    <recommendedName>
        <fullName evidence="6">Zn(2)-C6 fungal-type domain-containing protein</fullName>
    </recommendedName>
</protein>
<dbReference type="Gene3D" id="4.10.240.10">
    <property type="entry name" value="Zn(2)-C6 fungal-type DNA-binding domain"/>
    <property type="match status" value="1"/>
</dbReference>
<keyword evidence="3" id="KW-0238">DNA-binding</keyword>
<accession>A0A6A5WD44</accession>
<evidence type="ECO:0000256" key="4">
    <source>
        <dbReference type="ARBA" id="ARBA00023163"/>
    </source>
</evidence>
<proteinExistence type="predicted"/>